<feature type="domain" description="C2H2-type" evidence="9">
    <location>
        <begin position="223"/>
        <end position="245"/>
    </location>
</feature>
<evidence type="ECO:0000313" key="10">
    <source>
        <dbReference type="EMBL" id="KAF2737078.1"/>
    </source>
</evidence>
<evidence type="ECO:0000256" key="7">
    <source>
        <dbReference type="PROSITE-ProRule" id="PRU00042"/>
    </source>
</evidence>
<comment type="caution">
    <text evidence="10">The sequence shown here is derived from an EMBL/GenBank/DDBJ whole genome shotgun (WGS) entry which is preliminary data.</text>
</comment>
<dbReference type="AlphaFoldDB" id="A0A9P4R5A1"/>
<keyword evidence="4 7" id="KW-0863">Zinc-finger</keyword>
<accession>A0A9P4R5A1</accession>
<sequence>MAQQEWDLLSSSSFNYGDSDFNTQFVEPPHVWTPDQGWRISMPPDKRNSGAMSLSAQPTVDDRTSCHYDHSASQETELALLYVHDRGPGQIYRTSFDVSGGHPSGQLAAESCVQGPHDALSTSSHSSSDQHKTRYSNRDDQDLFSRPSQQTTAVEGSRAIHGLLPPVPTVLVDEVDSYFSSSQSTFTSSIGESPTHLECLHCQSTFTRKSYYDQHIKLHSKPHKCQSCDRCFRHIRDLKRHERTHEVYSAPGMRIQKGTFVYCKYLDCPAAKKGFNRPDNYLRHLRNQHKE</sequence>
<evidence type="ECO:0000259" key="9">
    <source>
        <dbReference type="PROSITE" id="PS50157"/>
    </source>
</evidence>
<reference evidence="10" key="1">
    <citation type="journal article" date="2020" name="Stud. Mycol.">
        <title>101 Dothideomycetes genomes: a test case for predicting lifestyles and emergence of pathogens.</title>
        <authorList>
            <person name="Haridas S."/>
            <person name="Albert R."/>
            <person name="Binder M."/>
            <person name="Bloem J."/>
            <person name="Labutti K."/>
            <person name="Salamov A."/>
            <person name="Andreopoulos B."/>
            <person name="Baker S."/>
            <person name="Barry K."/>
            <person name="Bills G."/>
            <person name="Bluhm B."/>
            <person name="Cannon C."/>
            <person name="Castanera R."/>
            <person name="Culley D."/>
            <person name="Daum C."/>
            <person name="Ezra D."/>
            <person name="Gonzalez J."/>
            <person name="Henrissat B."/>
            <person name="Kuo A."/>
            <person name="Liang C."/>
            <person name="Lipzen A."/>
            <person name="Lutzoni F."/>
            <person name="Magnuson J."/>
            <person name="Mondo S."/>
            <person name="Nolan M."/>
            <person name="Ohm R."/>
            <person name="Pangilinan J."/>
            <person name="Park H.-J."/>
            <person name="Ramirez L."/>
            <person name="Alfaro M."/>
            <person name="Sun H."/>
            <person name="Tritt A."/>
            <person name="Yoshinaga Y."/>
            <person name="Zwiers L.-H."/>
            <person name="Turgeon B."/>
            <person name="Goodwin S."/>
            <person name="Spatafora J."/>
            <person name="Crous P."/>
            <person name="Grigoriev I."/>
        </authorList>
    </citation>
    <scope>NUCLEOTIDE SEQUENCE</scope>
    <source>
        <strain evidence="10">CBS 125425</strain>
    </source>
</reference>
<dbReference type="FunFam" id="3.30.160.60:FF:000446">
    <property type="entry name" value="Zinc finger protein"/>
    <property type="match status" value="1"/>
</dbReference>
<dbReference type="OrthoDB" id="8922241at2759"/>
<dbReference type="SMART" id="SM00355">
    <property type="entry name" value="ZnF_C2H2"/>
    <property type="match status" value="3"/>
</dbReference>
<keyword evidence="11" id="KW-1185">Reference proteome</keyword>
<feature type="domain" description="C2H2-type" evidence="9">
    <location>
        <begin position="197"/>
        <end position="224"/>
    </location>
</feature>
<keyword evidence="2" id="KW-0479">Metal-binding</keyword>
<keyword evidence="5" id="KW-0862">Zinc</keyword>
<dbReference type="SUPFAM" id="SSF57667">
    <property type="entry name" value="beta-beta-alpha zinc fingers"/>
    <property type="match status" value="1"/>
</dbReference>
<feature type="compositionally biased region" description="Basic and acidic residues" evidence="8">
    <location>
        <begin position="128"/>
        <end position="143"/>
    </location>
</feature>
<dbReference type="InterPro" id="IPR050527">
    <property type="entry name" value="Snail/Krueppel_Znf"/>
</dbReference>
<keyword evidence="3" id="KW-0677">Repeat</keyword>
<evidence type="ECO:0000256" key="3">
    <source>
        <dbReference type="ARBA" id="ARBA00022737"/>
    </source>
</evidence>
<organism evidence="10 11">
    <name type="scientific">Polyplosphaeria fusca</name>
    <dbReference type="NCBI Taxonomy" id="682080"/>
    <lineage>
        <taxon>Eukaryota</taxon>
        <taxon>Fungi</taxon>
        <taxon>Dikarya</taxon>
        <taxon>Ascomycota</taxon>
        <taxon>Pezizomycotina</taxon>
        <taxon>Dothideomycetes</taxon>
        <taxon>Pleosporomycetidae</taxon>
        <taxon>Pleosporales</taxon>
        <taxon>Tetraplosphaeriaceae</taxon>
        <taxon>Polyplosphaeria</taxon>
    </lineage>
</organism>
<dbReference type="GO" id="GO:0000978">
    <property type="term" value="F:RNA polymerase II cis-regulatory region sequence-specific DNA binding"/>
    <property type="evidence" value="ECO:0007669"/>
    <property type="project" value="TreeGrafter"/>
</dbReference>
<dbReference type="PANTHER" id="PTHR24388:SF54">
    <property type="entry name" value="PROTEIN ESCARGOT"/>
    <property type="match status" value="1"/>
</dbReference>
<evidence type="ECO:0000313" key="11">
    <source>
        <dbReference type="Proteomes" id="UP000799444"/>
    </source>
</evidence>
<dbReference type="PANTHER" id="PTHR24388">
    <property type="entry name" value="ZINC FINGER PROTEIN"/>
    <property type="match status" value="1"/>
</dbReference>
<evidence type="ECO:0000256" key="1">
    <source>
        <dbReference type="ARBA" id="ARBA00004123"/>
    </source>
</evidence>
<comment type="subcellular location">
    <subcellularLocation>
        <location evidence="1">Nucleus</location>
    </subcellularLocation>
</comment>
<evidence type="ECO:0000256" key="6">
    <source>
        <dbReference type="ARBA" id="ARBA00023242"/>
    </source>
</evidence>
<dbReference type="InterPro" id="IPR036236">
    <property type="entry name" value="Znf_C2H2_sf"/>
</dbReference>
<dbReference type="Gene3D" id="3.30.160.60">
    <property type="entry name" value="Classic Zinc Finger"/>
    <property type="match status" value="1"/>
</dbReference>
<dbReference type="GO" id="GO:0005634">
    <property type="term" value="C:nucleus"/>
    <property type="evidence" value="ECO:0007669"/>
    <property type="project" value="UniProtKB-SubCell"/>
</dbReference>
<feature type="region of interest" description="Disordered" evidence="8">
    <location>
        <begin position="114"/>
        <end position="159"/>
    </location>
</feature>
<dbReference type="PROSITE" id="PS50157">
    <property type="entry name" value="ZINC_FINGER_C2H2_2"/>
    <property type="match status" value="2"/>
</dbReference>
<dbReference type="EMBL" id="ML996119">
    <property type="protein sequence ID" value="KAF2737078.1"/>
    <property type="molecule type" value="Genomic_DNA"/>
</dbReference>
<evidence type="ECO:0000256" key="4">
    <source>
        <dbReference type="ARBA" id="ARBA00022771"/>
    </source>
</evidence>
<dbReference type="GO" id="GO:0000981">
    <property type="term" value="F:DNA-binding transcription factor activity, RNA polymerase II-specific"/>
    <property type="evidence" value="ECO:0007669"/>
    <property type="project" value="TreeGrafter"/>
</dbReference>
<keyword evidence="6" id="KW-0539">Nucleus</keyword>
<dbReference type="Proteomes" id="UP000799444">
    <property type="component" value="Unassembled WGS sequence"/>
</dbReference>
<protein>
    <recommendedName>
        <fullName evidence="9">C2H2-type domain-containing protein</fullName>
    </recommendedName>
</protein>
<dbReference type="PROSITE" id="PS00028">
    <property type="entry name" value="ZINC_FINGER_C2H2_1"/>
    <property type="match status" value="2"/>
</dbReference>
<name>A0A9P4R5A1_9PLEO</name>
<gene>
    <name evidence="10" type="ORF">EJ04DRAFT_550874</name>
</gene>
<evidence type="ECO:0000256" key="5">
    <source>
        <dbReference type="ARBA" id="ARBA00022833"/>
    </source>
</evidence>
<dbReference type="GO" id="GO:0008270">
    <property type="term" value="F:zinc ion binding"/>
    <property type="evidence" value="ECO:0007669"/>
    <property type="project" value="UniProtKB-KW"/>
</dbReference>
<dbReference type="InterPro" id="IPR013087">
    <property type="entry name" value="Znf_C2H2_type"/>
</dbReference>
<feature type="region of interest" description="Disordered" evidence="8">
    <location>
        <begin position="47"/>
        <end position="66"/>
    </location>
</feature>
<evidence type="ECO:0000256" key="8">
    <source>
        <dbReference type="SAM" id="MobiDB-lite"/>
    </source>
</evidence>
<proteinExistence type="predicted"/>
<evidence type="ECO:0000256" key="2">
    <source>
        <dbReference type="ARBA" id="ARBA00022723"/>
    </source>
</evidence>